<evidence type="ECO:0000259" key="9">
    <source>
        <dbReference type="PROSITE" id="PS50105"/>
    </source>
</evidence>
<dbReference type="InterPro" id="IPR008271">
    <property type="entry name" value="Ser/Thr_kinase_AS"/>
</dbReference>
<keyword evidence="1" id="KW-0723">Serine/threonine-protein kinase</keyword>
<dbReference type="InterPro" id="IPR017441">
    <property type="entry name" value="Protein_kinase_ATP_BS"/>
</dbReference>
<dbReference type="FunFam" id="1.10.510.10:FF:000013">
    <property type="entry name" value="Mitogen-activated protein kinase"/>
    <property type="match status" value="1"/>
</dbReference>
<feature type="compositionally biased region" description="Acidic residues" evidence="7">
    <location>
        <begin position="597"/>
        <end position="608"/>
    </location>
</feature>
<proteinExistence type="predicted"/>
<dbReference type="PROSITE" id="PS50011">
    <property type="entry name" value="PROTEIN_KINASE_DOM"/>
    <property type="match status" value="1"/>
</dbReference>
<feature type="region of interest" description="Disordered" evidence="7">
    <location>
        <begin position="368"/>
        <end position="430"/>
    </location>
</feature>
<protein>
    <submittedName>
        <fullName evidence="10">CMGC/MAPK protein kinase</fullName>
    </submittedName>
</protein>
<dbReference type="EMBL" id="GG745372">
    <property type="protein sequence ID" value="KNE71516.1"/>
    <property type="molecule type" value="Genomic_DNA"/>
</dbReference>
<dbReference type="Gene3D" id="1.10.150.50">
    <property type="entry name" value="Transcription Factor, Ets-1"/>
    <property type="match status" value="1"/>
</dbReference>
<dbReference type="InterPro" id="IPR001660">
    <property type="entry name" value="SAM"/>
</dbReference>
<dbReference type="SMART" id="SM00220">
    <property type="entry name" value="S_TKc"/>
    <property type="match status" value="1"/>
</dbReference>
<gene>
    <name evidence="10" type="ORF">AMAG_15733</name>
</gene>
<dbReference type="PANTHER" id="PTHR24055">
    <property type="entry name" value="MITOGEN-ACTIVATED PROTEIN KINASE"/>
    <property type="match status" value="1"/>
</dbReference>
<feature type="compositionally biased region" description="Basic and acidic residues" evidence="7">
    <location>
        <begin position="576"/>
        <end position="587"/>
    </location>
</feature>
<dbReference type="SUPFAM" id="SSF47769">
    <property type="entry name" value="SAM/Pointed domain"/>
    <property type="match status" value="1"/>
</dbReference>
<evidence type="ECO:0000313" key="11">
    <source>
        <dbReference type="Proteomes" id="UP000054350"/>
    </source>
</evidence>
<dbReference type="InterPro" id="IPR011009">
    <property type="entry name" value="Kinase-like_dom_sf"/>
</dbReference>
<dbReference type="OrthoDB" id="192887at2759"/>
<dbReference type="Pfam" id="PF00069">
    <property type="entry name" value="Pkinase"/>
    <property type="match status" value="1"/>
</dbReference>
<keyword evidence="3 6" id="KW-0547">Nucleotide-binding</keyword>
<dbReference type="SUPFAM" id="SSF56112">
    <property type="entry name" value="Protein kinase-like (PK-like)"/>
    <property type="match status" value="1"/>
</dbReference>
<accession>A0A0L0T9X1</accession>
<dbReference type="OMA" id="PMIQPNA"/>
<keyword evidence="2" id="KW-0808">Transferase</keyword>
<reference evidence="10 11" key="1">
    <citation type="submission" date="2009-11" db="EMBL/GenBank/DDBJ databases">
        <title>Annotation of Allomyces macrogynus ATCC 38327.</title>
        <authorList>
            <consortium name="The Broad Institute Genome Sequencing Platform"/>
            <person name="Russ C."/>
            <person name="Cuomo C."/>
            <person name="Burger G."/>
            <person name="Gray M.W."/>
            <person name="Holland P.W.H."/>
            <person name="King N."/>
            <person name="Lang F.B.F."/>
            <person name="Roger A.J."/>
            <person name="Ruiz-Trillo I."/>
            <person name="Young S.K."/>
            <person name="Zeng Q."/>
            <person name="Gargeya S."/>
            <person name="Fitzgerald M."/>
            <person name="Haas B."/>
            <person name="Abouelleil A."/>
            <person name="Alvarado L."/>
            <person name="Arachchi H.M."/>
            <person name="Berlin A."/>
            <person name="Chapman S.B."/>
            <person name="Gearin G."/>
            <person name="Goldberg J."/>
            <person name="Griggs A."/>
            <person name="Gujja S."/>
            <person name="Hansen M."/>
            <person name="Heiman D."/>
            <person name="Howarth C."/>
            <person name="Larimer J."/>
            <person name="Lui A."/>
            <person name="MacDonald P.J.P."/>
            <person name="McCowen C."/>
            <person name="Montmayeur A."/>
            <person name="Murphy C."/>
            <person name="Neiman D."/>
            <person name="Pearson M."/>
            <person name="Priest M."/>
            <person name="Roberts A."/>
            <person name="Saif S."/>
            <person name="Shea T."/>
            <person name="Sisk P."/>
            <person name="Stolte C."/>
            <person name="Sykes S."/>
            <person name="Wortman J."/>
            <person name="Nusbaum C."/>
            <person name="Birren B."/>
        </authorList>
    </citation>
    <scope>NUCLEOTIDE SEQUENCE [LARGE SCALE GENOMIC DNA]</scope>
    <source>
        <strain evidence="10 11">ATCC 38327</strain>
    </source>
</reference>
<evidence type="ECO:0000256" key="2">
    <source>
        <dbReference type="ARBA" id="ARBA00022679"/>
    </source>
</evidence>
<keyword evidence="4 10" id="KW-0418">Kinase</keyword>
<evidence type="ECO:0000256" key="3">
    <source>
        <dbReference type="ARBA" id="ARBA00022741"/>
    </source>
</evidence>
<dbReference type="GO" id="GO:0004674">
    <property type="term" value="F:protein serine/threonine kinase activity"/>
    <property type="evidence" value="ECO:0007669"/>
    <property type="project" value="UniProtKB-KW"/>
</dbReference>
<sequence length="608" mass="66195">MPVNMSGKAPPVTPPALAKKYQLVRELGSGAYGVVSSAKNLETGEDVAVKRVTKIFTKTILYASLITSILDMEVPNLHDYQELYLVQELMEADLHQIIRSEQPLTDAHFQYFIYQILRGLKYIHSANVLHRDLKPGNLLVNADCELKICDFGLARGFSDAPDENGGFMTEYVATRWYRAPEIMLSFQCYTKAIDIWSVGCIFGELLGSKPMFKGRDYVDQLNQILAILGTPDDATLKRVGSHRAQVYIRSLPRMPRVPFTHLFPRASPQALDLLDKLLQFDPAQRITVEDALAHPYLATYHDADEEPAHPHTFDFSFESAQTIEAIRDLITKEVVEWKTSKGGTVPPVPVQAPVPVVAPVPQHPSAAAAAAAYGHAPHDPTRPPDRAMPNFRYSSASTASAAAGTTAPTTFGSAGPGSPQAAARPRSTAASDLAGGSGYASALGLGIGLPAPGGSSASALSAGAASSYYARDAQLVDAYARQLDALDEMRHVGALDAAFREELMAIEDWFRVLSDMERATALLRLHKYTPQLEHVHWRTLVAMDEEGLEAVGVSAQGARSKFLKVFALVREEMEKGNAPVEVEKEEQNGELVVEEGNGNEENEDKAGD</sequence>
<dbReference type="VEuPathDB" id="FungiDB:AMAG_15733"/>
<keyword evidence="5 6" id="KW-0067">ATP-binding</keyword>
<evidence type="ECO:0000256" key="5">
    <source>
        <dbReference type="ARBA" id="ARBA00022840"/>
    </source>
</evidence>
<name>A0A0L0T9X1_ALLM3</name>
<dbReference type="PROSITE" id="PS00108">
    <property type="entry name" value="PROTEIN_KINASE_ST"/>
    <property type="match status" value="1"/>
</dbReference>
<organism evidence="10 11">
    <name type="scientific">Allomyces macrogynus (strain ATCC 38327)</name>
    <name type="common">Allomyces javanicus var. macrogynus</name>
    <dbReference type="NCBI Taxonomy" id="578462"/>
    <lineage>
        <taxon>Eukaryota</taxon>
        <taxon>Fungi</taxon>
        <taxon>Fungi incertae sedis</taxon>
        <taxon>Blastocladiomycota</taxon>
        <taxon>Blastocladiomycetes</taxon>
        <taxon>Blastocladiales</taxon>
        <taxon>Blastocladiaceae</taxon>
        <taxon>Allomyces</taxon>
    </lineage>
</organism>
<evidence type="ECO:0000256" key="7">
    <source>
        <dbReference type="SAM" id="MobiDB-lite"/>
    </source>
</evidence>
<evidence type="ECO:0000256" key="6">
    <source>
        <dbReference type="PROSITE-ProRule" id="PRU10141"/>
    </source>
</evidence>
<dbReference type="PROSITE" id="PS00107">
    <property type="entry name" value="PROTEIN_KINASE_ATP"/>
    <property type="match status" value="1"/>
</dbReference>
<dbReference type="InterPro" id="IPR000719">
    <property type="entry name" value="Prot_kinase_dom"/>
</dbReference>
<feature type="region of interest" description="Disordered" evidence="7">
    <location>
        <begin position="576"/>
        <end position="608"/>
    </location>
</feature>
<dbReference type="PROSITE" id="PS50105">
    <property type="entry name" value="SAM_DOMAIN"/>
    <property type="match status" value="1"/>
</dbReference>
<evidence type="ECO:0000313" key="10">
    <source>
        <dbReference type="EMBL" id="KNE71516.1"/>
    </source>
</evidence>
<feature type="domain" description="SAM" evidence="9">
    <location>
        <begin position="506"/>
        <end position="572"/>
    </location>
</feature>
<evidence type="ECO:0000256" key="1">
    <source>
        <dbReference type="ARBA" id="ARBA00022527"/>
    </source>
</evidence>
<dbReference type="GO" id="GO:0005524">
    <property type="term" value="F:ATP binding"/>
    <property type="evidence" value="ECO:0007669"/>
    <property type="project" value="UniProtKB-UniRule"/>
</dbReference>
<dbReference type="AlphaFoldDB" id="A0A0L0T9X1"/>
<evidence type="ECO:0000256" key="4">
    <source>
        <dbReference type="ARBA" id="ARBA00022777"/>
    </source>
</evidence>
<dbReference type="Gene3D" id="3.30.200.20">
    <property type="entry name" value="Phosphorylase Kinase, domain 1"/>
    <property type="match status" value="1"/>
</dbReference>
<feature type="binding site" evidence="6">
    <location>
        <position position="50"/>
    </location>
    <ligand>
        <name>ATP</name>
        <dbReference type="ChEBI" id="CHEBI:30616"/>
    </ligand>
</feature>
<evidence type="ECO:0000259" key="8">
    <source>
        <dbReference type="PROSITE" id="PS50011"/>
    </source>
</evidence>
<dbReference type="eggNOG" id="KOG0660">
    <property type="taxonomic scope" value="Eukaryota"/>
</dbReference>
<dbReference type="Gene3D" id="1.10.510.10">
    <property type="entry name" value="Transferase(Phosphotransferase) domain 1"/>
    <property type="match status" value="1"/>
</dbReference>
<dbReference type="STRING" id="578462.A0A0L0T9X1"/>
<dbReference type="InterPro" id="IPR050117">
    <property type="entry name" value="MAPK"/>
</dbReference>
<feature type="compositionally biased region" description="Low complexity" evidence="7">
    <location>
        <begin position="394"/>
        <end position="430"/>
    </location>
</feature>
<keyword evidence="11" id="KW-1185">Reference proteome</keyword>
<feature type="compositionally biased region" description="Basic and acidic residues" evidence="7">
    <location>
        <begin position="376"/>
        <end position="385"/>
    </location>
</feature>
<feature type="domain" description="Protein kinase" evidence="8">
    <location>
        <begin position="21"/>
        <end position="297"/>
    </location>
</feature>
<dbReference type="Proteomes" id="UP000054350">
    <property type="component" value="Unassembled WGS sequence"/>
</dbReference>
<dbReference type="InterPro" id="IPR013761">
    <property type="entry name" value="SAM/pointed_sf"/>
</dbReference>
<reference evidence="11" key="2">
    <citation type="submission" date="2009-11" db="EMBL/GenBank/DDBJ databases">
        <title>The Genome Sequence of Allomyces macrogynus strain ATCC 38327.</title>
        <authorList>
            <consortium name="The Broad Institute Genome Sequencing Platform"/>
            <person name="Russ C."/>
            <person name="Cuomo C."/>
            <person name="Shea T."/>
            <person name="Young S.K."/>
            <person name="Zeng Q."/>
            <person name="Koehrsen M."/>
            <person name="Haas B."/>
            <person name="Borodovsky M."/>
            <person name="Guigo R."/>
            <person name="Alvarado L."/>
            <person name="Berlin A."/>
            <person name="Borenstein D."/>
            <person name="Chen Z."/>
            <person name="Engels R."/>
            <person name="Freedman E."/>
            <person name="Gellesch M."/>
            <person name="Goldberg J."/>
            <person name="Griggs A."/>
            <person name="Gujja S."/>
            <person name="Heiman D."/>
            <person name="Hepburn T."/>
            <person name="Howarth C."/>
            <person name="Jen D."/>
            <person name="Larson L."/>
            <person name="Lewis B."/>
            <person name="Mehta T."/>
            <person name="Park D."/>
            <person name="Pearson M."/>
            <person name="Roberts A."/>
            <person name="Saif S."/>
            <person name="Shenoy N."/>
            <person name="Sisk P."/>
            <person name="Stolte C."/>
            <person name="Sykes S."/>
            <person name="Walk T."/>
            <person name="White J."/>
            <person name="Yandava C."/>
            <person name="Burger G."/>
            <person name="Gray M.W."/>
            <person name="Holland P.W.H."/>
            <person name="King N."/>
            <person name="Lang F.B.F."/>
            <person name="Roger A.J."/>
            <person name="Ruiz-Trillo I."/>
            <person name="Lander E."/>
            <person name="Nusbaum C."/>
        </authorList>
    </citation>
    <scope>NUCLEOTIDE SEQUENCE [LARGE SCALE GENOMIC DNA]</scope>
    <source>
        <strain evidence="11">ATCC 38327</strain>
    </source>
</reference>